<accession>A0A183F8A3</accession>
<evidence type="ECO:0000313" key="2">
    <source>
        <dbReference type="Proteomes" id="UP000050761"/>
    </source>
</evidence>
<proteinExistence type="predicted"/>
<dbReference type="PANTHER" id="PTHR47331:SF1">
    <property type="entry name" value="GAG-LIKE PROTEIN"/>
    <property type="match status" value="1"/>
</dbReference>
<reference evidence="1 2" key="1">
    <citation type="submission" date="2018-11" db="EMBL/GenBank/DDBJ databases">
        <authorList>
            <consortium name="Pathogen Informatics"/>
        </authorList>
    </citation>
    <scope>NUCLEOTIDE SEQUENCE [LARGE SCALE GENOMIC DNA]</scope>
</reference>
<dbReference type="InterPro" id="IPR043502">
    <property type="entry name" value="DNA/RNA_pol_sf"/>
</dbReference>
<dbReference type="AlphaFoldDB" id="A0A183F8A3"/>
<evidence type="ECO:0000313" key="3">
    <source>
        <dbReference type="WBParaSite" id="HPBE_0000239501-mRNA-1"/>
    </source>
</evidence>
<dbReference type="Proteomes" id="UP000050761">
    <property type="component" value="Unassembled WGS sequence"/>
</dbReference>
<sequence>MAYSYQSRTYESVSVLLDTGSQPSFITGAAVKRLGLSIEEYRDITLVTLGGHPVAERFGPIISGMEFNVTLQTIQEDDNSKSDNLEDDDAKNLASKLWKLEVVGITDDPDPLFDSQENDRVVKEFFETATEIDGFLHVKFPWKMNHPPLADNKQLAYERLQNQLKDLNSRPEILNAYSNVFESQLSSGVIEEVEEASPNSSLCYYLPHQAVIKESSTSPIRVAFDASSHYKGSPSLNICLHQGPTILPSLIEILLRMRTYRFLLISDVEKAFHQIRLLKNQRDVTRFFWIKDITKPPSSDNLRHFRFRNQCFAFPFGNIDFILSQKGTK</sequence>
<dbReference type="WBParaSite" id="HPBE_0000239501-mRNA-1">
    <property type="protein sequence ID" value="HPBE_0000239501-mRNA-1"/>
    <property type="gene ID" value="HPBE_0000239501"/>
</dbReference>
<protein>
    <submittedName>
        <fullName evidence="3">DUF1758 domain-containing protein</fullName>
    </submittedName>
</protein>
<keyword evidence="2" id="KW-1185">Reference proteome</keyword>
<dbReference type="OrthoDB" id="5920525at2759"/>
<gene>
    <name evidence="1" type="ORF">HPBE_LOCUS2396</name>
</gene>
<name>A0A183F8A3_HELPZ</name>
<organism evidence="2 3">
    <name type="scientific">Heligmosomoides polygyrus</name>
    <name type="common">Parasitic roundworm</name>
    <dbReference type="NCBI Taxonomy" id="6339"/>
    <lineage>
        <taxon>Eukaryota</taxon>
        <taxon>Metazoa</taxon>
        <taxon>Ecdysozoa</taxon>
        <taxon>Nematoda</taxon>
        <taxon>Chromadorea</taxon>
        <taxon>Rhabditida</taxon>
        <taxon>Rhabditina</taxon>
        <taxon>Rhabditomorpha</taxon>
        <taxon>Strongyloidea</taxon>
        <taxon>Heligmosomidae</taxon>
        <taxon>Heligmosomoides</taxon>
    </lineage>
</organism>
<dbReference type="SUPFAM" id="SSF56672">
    <property type="entry name" value="DNA/RNA polymerases"/>
    <property type="match status" value="1"/>
</dbReference>
<reference evidence="3" key="2">
    <citation type="submission" date="2019-09" db="UniProtKB">
        <authorList>
            <consortium name="WormBaseParasite"/>
        </authorList>
    </citation>
    <scope>IDENTIFICATION</scope>
</reference>
<dbReference type="EMBL" id="UZAH01003544">
    <property type="protein sequence ID" value="VDO24977.1"/>
    <property type="molecule type" value="Genomic_DNA"/>
</dbReference>
<accession>A0A3P7US65</accession>
<evidence type="ECO:0000313" key="1">
    <source>
        <dbReference type="EMBL" id="VDO24977.1"/>
    </source>
</evidence>
<dbReference type="PANTHER" id="PTHR47331">
    <property type="entry name" value="PHD-TYPE DOMAIN-CONTAINING PROTEIN"/>
    <property type="match status" value="1"/>
</dbReference>